<name>A0ABU1VWC1_9GAMM</name>
<organism evidence="2 3">
    <name type="scientific">Rheinheimera soli</name>
    <dbReference type="NCBI Taxonomy" id="443616"/>
    <lineage>
        <taxon>Bacteria</taxon>
        <taxon>Pseudomonadati</taxon>
        <taxon>Pseudomonadota</taxon>
        <taxon>Gammaproteobacteria</taxon>
        <taxon>Chromatiales</taxon>
        <taxon>Chromatiaceae</taxon>
        <taxon>Rheinheimera</taxon>
    </lineage>
</organism>
<gene>
    <name evidence="2" type="ORF">J2W69_000790</name>
</gene>
<reference evidence="2 3" key="1">
    <citation type="submission" date="2023-07" db="EMBL/GenBank/DDBJ databases">
        <title>Sorghum-associated microbial communities from plants grown in Nebraska, USA.</title>
        <authorList>
            <person name="Schachtman D."/>
        </authorList>
    </citation>
    <scope>NUCLEOTIDE SEQUENCE [LARGE SCALE GENOMIC DNA]</scope>
    <source>
        <strain evidence="2 3">4138</strain>
    </source>
</reference>
<dbReference type="EMBL" id="JAVDWR010000001">
    <property type="protein sequence ID" value="MDR7119875.1"/>
    <property type="molecule type" value="Genomic_DNA"/>
</dbReference>
<feature type="domain" description="HTH luxR-type" evidence="1">
    <location>
        <begin position="191"/>
        <end position="244"/>
    </location>
</feature>
<keyword evidence="2" id="KW-0238">DNA-binding</keyword>
<comment type="caution">
    <text evidence="2">The sequence shown here is derived from an EMBL/GenBank/DDBJ whole genome shotgun (WGS) entry which is preliminary data.</text>
</comment>
<dbReference type="InterPro" id="IPR016032">
    <property type="entry name" value="Sig_transdc_resp-reg_C-effctor"/>
</dbReference>
<accession>A0ABU1VWC1</accession>
<dbReference type="PROSITE" id="PS50043">
    <property type="entry name" value="HTH_LUXR_2"/>
    <property type="match status" value="1"/>
</dbReference>
<dbReference type="PRINTS" id="PR00038">
    <property type="entry name" value="HTHLUXR"/>
</dbReference>
<dbReference type="CDD" id="cd06170">
    <property type="entry name" value="LuxR_C_like"/>
    <property type="match status" value="1"/>
</dbReference>
<evidence type="ECO:0000313" key="2">
    <source>
        <dbReference type="EMBL" id="MDR7119875.1"/>
    </source>
</evidence>
<dbReference type="Pfam" id="PF00196">
    <property type="entry name" value="GerE"/>
    <property type="match status" value="1"/>
</dbReference>
<dbReference type="Proteomes" id="UP001257909">
    <property type="component" value="Unassembled WGS sequence"/>
</dbReference>
<dbReference type="GO" id="GO:0003677">
    <property type="term" value="F:DNA binding"/>
    <property type="evidence" value="ECO:0007669"/>
    <property type="project" value="UniProtKB-KW"/>
</dbReference>
<evidence type="ECO:0000259" key="1">
    <source>
        <dbReference type="PROSITE" id="PS50043"/>
    </source>
</evidence>
<dbReference type="InterPro" id="IPR036388">
    <property type="entry name" value="WH-like_DNA-bd_sf"/>
</dbReference>
<dbReference type="InterPro" id="IPR000792">
    <property type="entry name" value="Tscrpt_reg_LuxR_C"/>
</dbReference>
<dbReference type="SMART" id="SM00421">
    <property type="entry name" value="HTH_LUXR"/>
    <property type="match status" value="1"/>
</dbReference>
<protein>
    <submittedName>
        <fullName evidence="2">DNA-binding CsgD family transcriptional regulator</fullName>
    </submittedName>
</protein>
<evidence type="ECO:0000313" key="3">
    <source>
        <dbReference type="Proteomes" id="UP001257909"/>
    </source>
</evidence>
<keyword evidence="3" id="KW-1185">Reference proteome</keyword>
<dbReference type="RefSeq" id="WP_310274768.1">
    <property type="nucleotide sequence ID" value="NZ_JAVDWR010000001.1"/>
</dbReference>
<proteinExistence type="predicted"/>
<sequence>MTEWQTVAELVSSIRTMDFSQRLAAFLKTELHSDHMLLLGCRADKHPIYLYDCIDTKREFLFHHYLMDSYLHDPFYLHAQQATEDGLWRLQDLFDSAKARKSYQQLFTEKTGLYDEFCLSFKLEPSRWILLFIGYREPNQSRYQASYKKLLQLQGLLSAFIRQHWGQDSFVVSSASPEKTGLQHQLSQAFSCLGQQLLTDKEQQIVCLLLQGFDSVDIAQLLHISAGTVKNHRKKSTLNCKLAH</sequence>
<dbReference type="Gene3D" id="1.10.10.10">
    <property type="entry name" value="Winged helix-like DNA-binding domain superfamily/Winged helix DNA-binding domain"/>
    <property type="match status" value="1"/>
</dbReference>
<dbReference type="SUPFAM" id="SSF46894">
    <property type="entry name" value="C-terminal effector domain of the bipartite response regulators"/>
    <property type="match status" value="1"/>
</dbReference>